<keyword evidence="2" id="KW-1185">Reference proteome</keyword>
<accession>A0A430B6A0</accession>
<proteinExistence type="predicted"/>
<dbReference type="InterPro" id="IPR036526">
    <property type="entry name" value="C-N_Hydrolase_sf"/>
</dbReference>
<dbReference type="EMBL" id="NGKB01000004">
    <property type="protein sequence ID" value="RSU15834.1"/>
    <property type="molecule type" value="Genomic_DNA"/>
</dbReference>
<name>A0A430B6A0_9ENTE</name>
<dbReference type="GeneID" id="95581694"/>
<dbReference type="SUPFAM" id="SSF56317">
    <property type="entry name" value="Carbon-nitrogen hydrolase"/>
    <property type="match status" value="1"/>
</dbReference>
<protein>
    <recommendedName>
        <fullName evidence="3">CN hydrolase domain-containing protein</fullName>
    </recommendedName>
</protein>
<gene>
    <name evidence="1" type="ORF">CBF28_05215</name>
</gene>
<dbReference type="AlphaFoldDB" id="A0A430B6A0"/>
<evidence type="ECO:0008006" key="3">
    <source>
        <dbReference type="Google" id="ProtNLM"/>
    </source>
</evidence>
<evidence type="ECO:0000313" key="1">
    <source>
        <dbReference type="EMBL" id="RSU15834.1"/>
    </source>
</evidence>
<sequence>MKLLIGQPKFEVGVNQLRKDLEQFFEQTLDLVIYPEGYFNSEAALKEASLLAKEYSVSIVSSVRKDGKDIAVAINSNGKLVYFREKTEADDQSCLRMPLVFSLEGRSMGYLLCMEVLKGIRDFPKVTNMDLIVHPIGVGMFSEEQLNEWVTEAKKIAIKNKCFIVGTSHADGSYKNCGYSIPIAYCFDQNGDEILLQTNKVTSKIVEITY</sequence>
<dbReference type="Gene3D" id="3.60.110.10">
    <property type="entry name" value="Carbon-nitrogen hydrolase"/>
    <property type="match status" value="1"/>
</dbReference>
<reference evidence="1 2" key="1">
    <citation type="submission" date="2017-05" db="EMBL/GenBank/DDBJ databases">
        <title>Vagococcus spp. assemblies.</title>
        <authorList>
            <person name="Gulvik C.A."/>
        </authorList>
    </citation>
    <scope>NUCLEOTIDE SEQUENCE [LARGE SCALE GENOMIC DNA]</scope>
    <source>
        <strain evidence="1 2">SS1714</strain>
    </source>
</reference>
<dbReference type="OrthoDB" id="1894469at2"/>
<organism evidence="1 2">
    <name type="scientific">Vagococcus carniphilus</name>
    <dbReference type="NCBI Taxonomy" id="218144"/>
    <lineage>
        <taxon>Bacteria</taxon>
        <taxon>Bacillati</taxon>
        <taxon>Bacillota</taxon>
        <taxon>Bacilli</taxon>
        <taxon>Lactobacillales</taxon>
        <taxon>Enterococcaceae</taxon>
        <taxon>Vagococcus</taxon>
    </lineage>
</organism>
<evidence type="ECO:0000313" key="2">
    <source>
        <dbReference type="Proteomes" id="UP000288028"/>
    </source>
</evidence>
<comment type="caution">
    <text evidence="1">The sequence shown here is derived from an EMBL/GenBank/DDBJ whole genome shotgun (WGS) entry which is preliminary data.</text>
</comment>
<dbReference type="Proteomes" id="UP000288028">
    <property type="component" value="Unassembled WGS sequence"/>
</dbReference>
<dbReference type="RefSeq" id="WP_126792670.1">
    <property type="nucleotide sequence ID" value="NZ_CP060720.1"/>
</dbReference>